<evidence type="ECO:0000313" key="3">
    <source>
        <dbReference type="EMBL" id="GAA4840201.1"/>
    </source>
</evidence>
<proteinExistence type="predicted"/>
<keyword evidence="2" id="KW-0732">Signal</keyword>
<gene>
    <name evidence="3" type="ORF">GCM10023331_26680</name>
</gene>
<comment type="caution">
    <text evidence="3">The sequence shown here is derived from an EMBL/GenBank/DDBJ whole genome shotgun (WGS) entry which is preliminary data.</text>
</comment>
<feature type="chain" id="PRO_5045117539" evidence="2">
    <location>
        <begin position="24"/>
        <end position="173"/>
    </location>
</feature>
<feature type="signal peptide" evidence="2">
    <location>
        <begin position="1"/>
        <end position="23"/>
    </location>
</feature>
<name>A0ABP9DJT9_9BACT</name>
<organism evidence="3 4">
    <name type="scientific">Algivirga pacifica</name>
    <dbReference type="NCBI Taxonomy" id="1162670"/>
    <lineage>
        <taxon>Bacteria</taxon>
        <taxon>Pseudomonadati</taxon>
        <taxon>Bacteroidota</taxon>
        <taxon>Cytophagia</taxon>
        <taxon>Cytophagales</taxon>
        <taxon>Flammeovirgaceae</taxon>
        <taxon>Algivirga</taxon>
    </lineage>
</organism>
<evidence type="ECO:0000256" key="1">
    <source>
        <dbReference type="SAM" id="Coils"/>
    </source>
</evidence>
<dbReference type="RefSeq" id="WP_345372592.1">
    <property type="nucleotide sequence ID" value="NZ_BAABJX010000039.1"/>
</dbReference>
<accession>A0ABP9DJT9</accession>
<dbReference type="Proteomes" id="UP001500298">
    <property type="component" value="Unassembled WGS sequence"/>
</dbReference>
<evidence type="ECO:0000313" key="4">
    <source>
        <dbReference type="Proteomes" id="UP001500298"/>
    </source>
</evidence>
<feature type="coiled-coil region" evidence="1">
    <location>
        <begin position="87"/>
        <end position="152"/>
    </location>
</feature>
<protein>
    <submittedName>
        <fullName evidence="3">Uncharacterized protein</fullName>
    </submittedName>
</protein>
<keyword evidence="4" id="KW-1185">Reference proteome</keyword>
<reference evidence="4" key="1">
    <citation type="journal article" date="2019" name="Int. J. Syst. Evol. Microbiol.">
        <title>The Global Catalogue of Microorganisms (GCM) 10K type strain sequencing project: providing services to taxonomists for standard genome sequencing and annotation.</title>
        <authorList>
            <consortium name="The Broad Institute Genomics Platform"/>
            <consortium name="The Broad Institute Genome Sequencing Center for Infectious Disease"/>
            <person name="Wu L."/>
            <person name="Ma J."/>
        </authorList>
    </citation>
    <scope>NUCLEOTIDE SEQUENCE [LARGE SCALE GENOMIC DNA]</scope>
    <source>
        <strain evidence="4">JCM 18326</strain>
    </source>
</reference>
<dbReference type="EMBL" id="BAABJX010000039">
    <property type="protein sequence ID" value="GAA4840201.1"/>
    <property type="molecule type" value="Genomic_DNA"/>
</dbReference>
<sequence>MKKVFSGIIVLYMSLFLSNMTMGQEVVKHDASELELLKASVQTKLQMQMNWFKNHFDLTPAEEADVKQLGDATLEKALEIKKSDLPYKKAMKELEKWRKKRDQQLKDIFESDHFHYYRNRVKDAGLGYEENLERKKQEMERQGRSKKEIEEKVYLDEEGHLRNEVINHMLGLY</sequence>
<keyword evidence="1" id="KW-0175">Coiled coil</keyword>
<evidence type="ECO:0000256" key="2">
    <source>
        <dbReference type="SAM" id="SignalP"/>
    </source>
</evidence>